<evidence type="ECO:0000256" key="1">
    <source>
        <dbReference type="SAM" id="MobiDB-lite"/>
    </source>
</evidence>
<protein>
    <submittedName>
        <fullName evidence="2">Uncharacterized protein</fullName>
    </submittedName>
</protein>
<dbReference type="Proteomes" id="UP000759537">
    <property type="component" value="Unassembled WGS sequence"/>
</dbReference>
<accession>A0A9P5JZM9</accession>
<comment type="caution">
    <text evidence="2">The sequence shown here is derived from an EMBL/GenBank/DDBJ whole genome shotgun (WGS) entry which is preliminary data.</text>
</comment>
<name>A0A9P5JZM9_9AGAM</name>
<reference evidence="2" key="2">
    <citation type="journal article" date="2020" name="Nat. Commun.">
        <title>Large-scale genome sequencing of mycorrhizal fungi provides insights into the early evolution of symbiotic traits.</title>
        <authorList>
            <person name="Miyauchi S."/>
            <person name="Kiss E."/>
            <person name="Kuo A."/>
            <person name="Drula E."/>
            <person name="Kohler A."/>
            <person name="Sanchez-Garcia M."/>
            <person name="Morin E."/>
            <person name="Andreopoulos B."/>
            <person name="Barry K.W."/>
            <person name="Bonito G."/>
            <person name="Buee M."/>
            <person name="Carver A."/>
            <person name="Chen C."/>
            <person name="Cichocki N."/>
            <person name="Clum A."/>
            <person name="Culley D."/>
            <person name="Crous P.W."/>
            <person name="Fauchery L."/>
            <person name="Girlanda M."/>
            <person name="Hayes R.D."/>
            <person name="Keri Z."/>
            <person name="LaButti K."/>
            <person name="Lipzen A."/>
            <person name="Lombard V."/>
            <person name="Magnuson J."/>
            <person name="Maillard F."/>
            <person name="Murat C."/>
            <person name="Nolan M."/>
            <person name="Ohm R.A."/>
            <person name="Pangilinan J."/>
            <person name="Pereira M.F."/>
            <person name="Perotto S."/>
            <person name="Peter M."/>
            <person name="Pfister S."/>
            <person name="Riley R."/>
            <person name="Sitrit Y."/>
            <person name="Stielow J.B."/>
            <person name="Szollosi G."/>
            <person name="Zifcakova L."/>
            <person name="Stursova M."/>
            <person name="Spatafora J.W."/>
            <person name="Tedersoo L."/>
            <person name="Vaario L.M."/>
            <person name="Yamada A."/>
            <person name="Yan M."/>
            <person name="Wang P."/>
            <person name="Xu J."/>
            <person name="Bruns T."/>
            <person name="Baldrian P."/>
            <person name="Vilgalys R."/>
            <person name="Dunand C."/>
            <person name="Henrissat B."/>
            <person name="Grigoriev I.V."/>
            <person name="Hibbett D."/>
            <person name="Nagy L.G."/>
            <person name="Martin F.M."/>
        </authorList>
    </citation>
    <scope>NUCLEOTIDE SEQUENCE</scope>
    <source>
        <strain evidence="2">Prilba</strain>
    </source>
</reference>
<dbReference type="EMBL" id="WHVB01000018">
    <property type="protein sequence ID" value="KAF8473695.1"/>
    <property type="molecule type" value="Genomic_DNA"/>
</dbReference>
<feature type="region of interest" description="Disordered" evidence="1">
    <location>
        <begin position="505"/>
        <end position="538"/>
    </location>
</feature>
<keyword evidence="3" id="KW-1185">Reference proteome</keyword>
<reference evidence="2" key="1">
    <citation type="submission" date="2019-10" db="EMBL/GenBank/DDBJ databases">
        <authorList>
            <consortium name="DOE Joint Genome Institute"/>
            <person name="Kuo A."/>
            <person name="Miyauchi S."/>
            <person name="Kiss E."/>
            <person name="Drula E."/>
            <person name="Kohler A."/>
            <person name="Sanchez-Garcia M."/>
            <person name="Andreopoulos B."/>
            <person name="Barry K.W."/>
            <person name="Bonito G."/>
            <person name="Buee M."/>
            <person name="Carver A."/>
            <person name="Chen C."/>
            <person name="Cichocki N."/>
            <person name="Clum A."/>
            <person name="Culley D."/>
            <person name="Crous P.W."/>
            <person name="Fauchery L."/>
            <person name="Girlanda M."/>
            <person name="Hayes R."/>
            <person name="Keri Z."/>
            <person name="LaButti K."/>
            <person name="Lipzen A."/>
            <person name="Lombard V."/>
            <person name="Magnuson J."/>
            <person name="Maillard F."/>
            <person name="Morin E."/>
            <person name="Murat C."/>
            <person name="Nolan M."/>
            <person name="Ohm R."/>
            <person name="Pangilinan J."/>
            <person name="Pereira M."/>
            <person name="Perotto S."/>
            <person name="Peter M."/>
            <person name="Riley R."/>
            <person name="Sitrit Y."/>
            <person name="Stielow B."/>
            <person name="Szollosi G."/>
            <person name="Zifcakova L."/>
            <person name="Stursova M."/>
            <person name="Spatafora J.W."/>
            <person name="Tedersoo L."/>
            <person name="Vaario L.-M."/>
            <person name="Yamada A."/>
            <person name="Yan M."/>
            <person name="Wang P."/>
            <person name="Xu J."/>
            <person name="Bruns T."/>
            <person name="Baldrian P."/>
            <person name="Vilgalys R."/>
            <person name="Henrissat B."/>
            <person name="Grigoriev I.V."/>
            <person name="Hibbett D."/>
            <person name="Nagy L.G."/>
            <person name="Martin F.M."/>
        </authorList>
    </citation>
    <scope>NUCLEOTIDE SEQUENCE</scope>
    <source>
        <strain evidence="2">Prilba</strain>
    </source>
</reference>
<organism evidence="2 3">
    <name type="scientific">Russula ochroleuca</name>
    <dbReference type="NCBI Taxonomy" id="152965"/>
    <lineage>
        <taxon>Eukaryota</taxon>
        <taxon>Fungi</taxon>
        <taxon>Dikarya</taxon>
        <taxon>Basidiomycota</taxon>
        <taxon>Agaricomycotina</taxon>
        <taxon>Agaricomycetes</taxon>
        <taxon>Russulales</taxon>
        <taxon>Russulaceae</taxon>
        <taxon>Russula</taxon>
    </lineage>
</organism>
<evidence type="ECO:0000313" key="2">
    <source>
        <dbReference type="EMBL" id="KAF8473695.1"/>
    </source>
</evidence>
<proteinExistence type="predicted"/>
<sequence>MSYLAPSTSSVQSTEIIAQGAICGESQRQSLPTAWIHILDDYSLINIFYLYRPPIFDGDENDDFRTFGGKKWDRERWWHKLTKVCQRWRNLILGSSNYLGLCLVCKWGTPVADMLAHSPPLPLVIDYFDTTARIDEGIIPALEQLHRVRRVRLYMEAPKLQKLIMDIDGEYPVLEYLILVTSAEYESPALKLPEAFEAPHLRHLLLIGFVPPIGSRLLMTAVGMVTLGLYMQNPSAYFQPDILLGCLSFMPQLETLLITILFPISDHVERQLLDTPITTRVTFPNLYWFQFHGSGAYMEAVVHQITAPRLEKLNILLFSHFNRLTLSVPHLLQFMNTTKNLRFDSATFEFSLYRVFVRLYLREEAEVYTLPMTVIYLGPLRMLQVSSVAQIFNSLSQKLSTVENLSLECEASFEVPEVDPAEWRKLLRSFRCVKTLSVDSWLVEEVARCLELDDGEHPLEVLPELQELKYTGGDDIGDVLTPFIDARQNAGRPVALFLPRTSVTPLSRISSPGSSESSGAMTGSSEAGSSEAGSDLDT</sequence>
<dbReference type="AlphaFoldDB" id="A0A9P5JZM9"/>
<gene>
    <name evidence="2" type="ORF">DFH94DRAFT_855793</name>
</gene>
<evidence type="ECO:0000313" key="3">
    <source>
        <dbReference type="Proteomes" id="UP000759537"/>
    </source>
</evidence>
<feature type="compositionally biased region" description="Low complexity" evidence="1">
    <location>
        <begin position="507"/>
        <end position="538"/>
    </location>
</feature>